<dbReference type="SUPFAM" id="SSF55874">
    <property type="entry name" value="ATPase domain of HSP90 chaperone/DNA topoisomerase II/histidine kinase"/>
    <property type="match status" value="1"/>
</dbReference>
<dbReference type="Gene3D" id="3.40.50.2300">
    <property type="match status" value="3"/>
</dbReference>
<dbReference type="PANTHER" id="PTHR43047">
    <property type="entry name" value="TWO-COMPONENT HISTIDINE PROTEIN KINASE"/>
    <property type="match status" value="1"/>
</dbReference>
<dbReference type="SUPFAM" id="SSF47384">
    <property type="entry name" value="Homodimeric domain of signal transducing histidine kinase"/>
    <property type="match status" value="1"/>
</dbReference>
<proteinExistence type="predicted"/>
<dbReference type="Pfam" id="PF00512">
    <property type="entry name" value="HisKA"/>
    <property type="match status" value="1"/>
</dbReference>
<dbReference type="InterPro" id="IPR005467">
    <property type="entry name" value="His_kinase_dom"/>
</dbReference>
<gene>
    <name evidence="10" type="ORF">MARGE09_P1423</name>
</gene>
<comment type="catalytic activity">
    <reaction evidence="1">
        <text>ATP + protein L-histidine = ADP + protein N-phospho-L-histidine.</text>
        <dbReference type="EC" id="2.7.13.3"/>
    </reaction>
</comment>
<dbReference type="CDD" id="cd00156">
    <property type="entry name" value="REC"/>
    <property type="match status" value="2"/>
</dbReference>
<dbReference type="CDD" id="cd16922">
    <property type="entry name" value="HATPase_EvgS-ArcB-TorS-like"/>
    <property type="match status" value="1"/>
</dbReference>
<feature type="domain" description="Histidine kinase" evidence="8">
    <location>
        <begin position="154"/>
        <end position="372"/>
    </location>
</feature>
<keyword evidence="5" id="KW-0418">Kinase</keyword>
<dbReference type="PROSITE" id="PS50110">
    <property type="entry name" value="RESPONSE_REGULATORY"/>
    <property type="match status" value="3"/>
</dbReference>
<feature type="modified residue" description="4-aspartylphosphate" evidence="7">
    <location>
        <position position="582"/>
    </location>
</feature>
<keyword evidence="4" id="KW-0808">Transferase</keyword>
<dbReference type="SMART" id="SM00387">
    <property type="entry name" value="HATPase_c"/>
    <property type="match status" value="1"/>
</dbReference>
<evidence type="ECO:0000256" key="4">
    <source>
        <dbReference type="ARBA" id="ARBA00022679"/>
    </source>
</evidence>
<evidence type="ECO:0000256" key="3">
    <source>
        <dbReference type="ARBA" id="ARBA00022553"/>
    </source>
</evidence>
<organism evidence="10 11">
    <name type="scientific">Marinagarivorans cellulosilyticus</name>
    <dbReference type="NCBI Taxonomy" id="2721545"/>
    <lineage>
        <taxon>Bacteria</taxon>
        <taxon>Pseudomonadati</taxon>
        <taxon>Pseudomonadota</taxon>
        <taxon>Gammaproteobacteria</taxon>
        <taxon>Cellvibrionales</taxon>
        <taxon>Cellvibrionaceae</taxon>
        <taxon>Marinagarivorans</taxon>
    </lineage>
</organism>
<evidence type="ECO:0000259" key="9">
    <source>
        <dbReference type="PROSITE" id="PS50110"/>
    </source>
</evidence>
<protein>
    <recommendedName>
        <fullName evidence="2">histidine kinase</fullName>
        <ecNumber evidence="2">2.7.13.3</ecNumber>
    </recommendedName>
</protein>
<dbReference type="KEGG" id="marq:MARGE09_P1423"/>
<dbReference type="Proteomes" id="UP001320119">
    <property type="component" value="Chromosome"/>
</dbReference>
<dbReference type="GO" id="GO:0009927">
    <property type="term" value="F:histidine phosphotransfer kinase activity"/>
    <property type="evidence" value="ECO:0007669"/>
    <property type="project" value="TreeGrafter"/>
</dbReference>
<keyword evidence="6" id="KW-0902">Two-component regulatory system</keyword>
<dbReference type="AlphaFoldDB" id="A0AAN1WGK3"/>
<dbReference type="SMART" id="SM00448">
    <property type="entry name" value="REC"/>
    <property type="match status" value="3"/>
</dbReference>
<feature type="modified residue" description="4-aspartylphosphate" evidence="7">
    <location>
        <position position="60"/>
    </location>
</feature>
<evidence type="ECO:0000256" key="2">
    <source>
        <dbReference type="ARBA" id="ARBA00012438"/>
    </source>
</evidence>
<dbReference type="FunFam" id="1.10.287.130:FF:000001">
    <property type="entry name" value="Two-component sensor histidine kinase"/>
    <property type="match status" value="1"/>
</dbReference>
<dbReference type="PROSITE" id="PS50109">
    <property type="entry name" value="HIS_KIN"/>
    <property type="match status" value="1"/>
</dbReference>
<dbReference type="GO" id="GO:0000155">
    <property type="term" value="F:phosphorelay sensor kinase activity"/>
    <property type="evidence" value="ECO:0007669"/>
    <property type="project" value="InterPro"/>
</dbReference>
<dbReference type="InterPro" id="IPR011006">
    <property type="entry name" value="CheY-like_superfamily"/>
</dbReference>
<dbReference type="InterPro" id="IPR003661">
    <property type="entry name" value="HisK_dim/P_dom"/>
</dbReference>
<dbReference type="InterPro" id="IPR001789">
    <property type="entry name" value="Sig_transdc_resp-reg_receiver"/>
</dbReference>
<sequence length="642" mass="70791">MNDIRATQLLLVEDDDDDFILAKDYLSDIPFLDITIERSTNVEAALQALSERDFDLCLVDYRLGAMTGIDLLKRAKEHGFSGPIIMLTSQSDDELDQIALGAGAADYLVKSELTSARFARSIRYALARRDVEAERVERIKAEQEVRAKDRFLAHLSHELRTPLTAILGYTELLLHTKSEHSNELNVIHRNGKHLLNLLNDVLDLSKIAANKLELAIMDVELNPLLADIYTLMQMSALDKGLQLNIHAPEPLPKTIQTDPTRLRQVLINLISNSIKFTDDGRIDITISDATQDDQKYLIFIVQDSGIGISEQQIKEVFKPFVQVADVITRSIGGSGLGLAISNELVRRMGGNIRVTSQLNQGSCFSVRIPLNSDTPRVPLDLTAQADQRPSRTNPQQLTGHVLVTDDLRDIRTLIGHMVTRLGPEVSFASNGQEAIQKVLNTDNHYDVIFMDIHMPLLDGVSAVKKLRAQGILTPVIALTAANMKGSREHFLEQGFSGVLSKPVDAQLLTKKLSRYLPYQTIQADSNAPAQQRVLIVEDDNDAALAIAGLLEVLGLEAQIASTTGDAIAALQQSDLWTHIFLDLHLGSEDGLAVASYAQQHCPHAKTVVMSGADISDAQKNEYDIHATLKKPIQLTEITSVLK</sequence>
<evidence type="ECO:0000256" key="6">
    <source>
        <dbReference type="ARBA" id="ARBA00023012"/>
    </source>
</evidence>
<dbReference type="InterPro" id="IPR036097">
    <property type="entry name" value="HisK_dim/P_sf"/>
</dbReference>
<dbReference type="Pfam" id="PF00072">
    <property type="entry name" value="Response_reg"/>
    <property type="match status" value="3"/>
</dbReference>
<dbReference type="CDD" id="cd00082">
    <property type="entry name" value="HisKA"/>
    <property type="match status" value="1"/>
</dbReference>
<dbReference type="Pfam" id="PF02518">
    <property type="entry name" value="HATPase_c"/>
    <property type="match status" value="1"/>
</dbReference>
<evidence type="ECO:0000259" key="8">
    <source>
        <dbReference type="PROSITE" id="PS50109"/>
    </source>
</evidence>
<feature type="modified residue" description="4-aspartylphosphate" evidence="7">
    <location>
        <position position="451"/>
    </location>
</feature>
<dbReference type="EMBL" id="AP023086">
    <property type="protein sequence ID" value="BCD97222.1"/>
    <property type="molecule type" value="Genomic_DNA"/>
</dbReference>
<reference evidence="10 11" key="1">
    <citation type="journal article" date="2022" name="IScience">
        <title>An ultrasensitive nanofiber-based assay for enzymatic hydrolysis and deep-sea microbial degradation of cellulose.</title>
        <authorList>
            <person name="Tsudome M."/>
            <person name="Tachioka M."/>
            <person name="Miyazaki M."/>
            <person name="Uchimura K."/>
            <person name="Tsuda M."/>
            <person name="Takaki Y."/>
            <person name="Deguchi S."/>
        </authorList>
    </citation>
    <scope>NUCLEOTIDE SEQUENCE [LARGE SCALE GENOMIC DNA]</scope>
    <source>
        <strain evidence="10 11">GE09</strain>
    </source>
</reference>
<dbReference type="FunFam" id="3.30.565.10:FF:000010">
    <property type="entry name" value="Sensor histidine kinase RcsC"/>
    <property type="match status" value="1"/>
</dbReference>
<dbReference type="CDD" id="cd17546">
    <property type="entry name" value="REC_hyHK_CKI1_RcsC-like"/>
    <property type="match status" value="1"/>
</dbReference>
<feature type="domain" description="Response regulatory" evidence="9">
    <location>
        <begin position="400"/>
        <end position="516"/>
    </location>
</feature>
<dbReference type="EC" id="2.7.13.3" evidence="2"/>
<feature type="domain" description="Response regulatory" evidence="9">
    <location>
        <begin position="8"/>
        <end position="125"/>
    </location>
</feature>
<dbReference type="PANTHER" id="PTHR43047:SF72">
    <property type="entry name" value="OSMOSENSING HISTIDINE PROTEIN KINASE SLN1"/>
    <property type="match status" value="1"/>
</dbReference>
<feature type="domain" description="Response regulatory" evidence="9">
    <location>
        <begin position="532"/>
        <end position="642"/>
    </location>
</feature>
<evidence type="ECO:0000313" key="11">
    <source>
        <dbReference type="Proteomes" id="UP001320119"/>
    </source>
</evidence>
<keyword evidence="3 7" id="KW-0597">Phosphoprotein</keyword>
<dbReference type="InterPro" id="IPR036890">
    <property type="entry name" value="HATPase_C_sf"/>
</dbReference>
<dbReference type="InterPro" id="IPR003594">
    <property type="entry name" value="HATPase_dom"/>
</dbReference>
<evidence type="ECO:0000256" key="5">
    <source>
        <dbReference type="ARBA" id="ARBA00022777"/>
    </source>
</evidence>
<dbReference type="InterPro" id="IPR004358">
    <property type="entry name" value="Sig_transdc_His_kin-like_C"/>
</dbReference>
<dbReference type="Gene3D" id="1.10.287.130">
    <property type="match status" value="1"/>
</dbReference>
<name>A0AAN1WGK3_9GAMM</name>
<dbReference type="PRINTS" id="PR00344">
    <property type="entry name" value="BCTRLSENSOR"/>
</dbReference>
<evidence type="ECO:0000313" key="10">
    <source>
        <dbReference type="EMBL" id="BCD97222.1"/>
    </source>
</evidence>
<evidence type="ECO:0000256" key="7">
    <source>
        <dbReference type="PROSITE-ProRule" id="PRU00169"/>
    </source>
</evidence>
<dbReference type="SUPFAM" id="SSF52172">
    <property type="entry name" value="CheY-like"/>
    <property type="match status" value="3"/>
</dbReference>
<dbReference type="Gene3D" id="3.30.565.10">
    <property type="entry name" value="Histidine kinase-like ATPase, C-terminal domain"/>
    <property type="match status" value="1"/>
</dbReference>
<dbReference type="SMART" id="SM00388">
    <property type="entry name" value="HisKA"/>
    <property type="match status" value="1"/>
</dbReference>
<evidence type="ECO:0000256" key="1">
    <source>
        <dbReference type="ARBA" id="ARBA00000085"/>
    </source>
</evidence>
<accession>A0AAN1WGK3</accession>
<dbReference type="GO" id="GO:0005886">
    <property type="term" value="C:plasma membrane"/>
    <property type="evidence" value="ECO:0007669"/>
    <property type="project" value="TreeGrafter"/>
</dbReference>
<keyword evidence="11" id="KW-1185">Reference proteome</keyword>